<feature type="compositionally biased region" description="Low complexity" evidence="1">
    <location>
        <begin position="158"/>
        <end position="176"/>
    </location>
</feature>
<feature type="compositionally biased region" description="Polar residues" evidence="1">
    <location>
        <begin position="100"/>
        <end position="120"/>
    </location>
</feature>
<dbReference type="GO" id="GO:0042834">
    <property type="term" value="F:peptidoglycan binding"/>
    <property type="evidence" value="ECO:0007669"/>
    <property type="project" value="InterPro"/>
</dbReference>
<dbReference type="PROSITE" id="PS51724">
    <property type="entry name" value="SPOR"/>
    <property type="match status" value="1"/>
</dbReference>
<dbReference type="PROSITE" id="PS51257">
    <property type="entry name" value="PROKAR_LIPOPROTEIN"/>
    <property type="match status" value="1"/>
</dbReference>
<name>A0A545TT92_9PROT</name>
<dbReference type="InterPro" id="IPR007730">
    <property type="entry name" value="SPOR-like_dom"/>
</dbReference>
<dbReference type="RefSeq" id="WP_142896146.1">
    <property type="nucleotide sequence ID" value="NZ_ML660054.1"/>
</dbReference>
<comment type="caution">
    <text evidence="3">The sequence shown here is derived from an EMBL/GenBank/DDBJ whole genome shotgun (WGS) entry which is preliminary data.</text>
</comment>
<protein>
    <recommendedName>
        <fullName evidence="2">SPOR domain-containing protein</fullName>
    </recommendedName>
</protein>
<evidence type="ECO:0000313" key="3">
    <source>
        <dbReference type="EMBL" id="TQV80432.1"/>
    </source>
</evidence>
<dbReference type="AlphaFoldDB" id="A0A545TT92"/>
<sequence length="283" mass="29973">MTFAEKSRAIRPFALISLLTLGGLTGCQQTYDDTKGWGNDVEAWFREDFIKDVKASIDDIGEEISGLSGAETAQSTATPDSVAVPQTADAEKSAAETLSEGMTASPETISEQGRETQVASTAPEIPSVTTDAPAQETPKPAATSQTARPNLYPQTAGKPPAETAKAETAPAKPKPAVKQVAGKQKADMALHLSSNKTKESAMREWTELKKAFPDQLGGLNLEIARTDLGKKGVFFRVMAGPFADKPAAARVCSELKKKEQYCAVMQAPAGQSQAQSARIESQG</sequence>
<feature type="region of interest" description="Disordered" evidence="1">
    <location>
        <begin position="66"/>
        <end position="176"/>
    </location>
</feature>
<keyword evidence="4" id="KW-1185">Reference proteome</keyword>
<feature type="domain" description="SPOR" evidence="2">
    <location>
        <begin position="182"/>
        <end position="268"/>
    </location>
</feature>
<dbReference type="EMBL" id="VHSH01000003">
    <property type="protein sequence ID" value="TQV80432.1"/>
    <property type="molecule type" value="Genomic_DNA"/>
</dbReference>
<evidence type="ECO:0000256" key="1">
    <source>
        <dbReference type="SAM" id="MobiDB-lite"/>
    </source>
</evidence>
<dbReference type="InterPro" id="IPR036680">
    <property type="entry name" value="SPOR-like_sf"/>
</dbReference>
<dbReference type="Pfam" id="PF05036">
    <property type="entry name" value="SPOR"/>
    <property type="match status" value="1"/>
</dbReference>
<evidence type="ECO:0000259" key="2">
    <source>
        <dbReference type="PROSITE" id="PS51724"/>
    </source>
</evidence>
<organism evidence="3 4">
    <name type="scientific">Denitrobaculum tricleocarpae</name>
    <dbReference type="NCBI Taxonomy" id="2591009"/>
    <lineage>
        <taxon>Bacteria</taxon>
        <taxon>Pseudomonadati</taxon>
        <taxon>Pseudomonadota</taxon>
        <taxon>Alphaproteobacteria</taxon>
        <taxon>Rhodospirillales</taxon>
        <taxon>Rhodospirillaceae</taxon>
        <taxon>Denitrobaculum</taxon>
    </lineage>
</organism>
<dbReference type="Gene3D" id="3.30.70.1070">
    <property type="entry name" value="Sporulation related repeat"/>
    <property type="match status" value="1"/>
</dbReference>
<dbReference type="OrthoDB" id="7338235at2"/>
<dbReference type="Proteomes" id="UP000315252">
    <property type="component" value="Unassembled WGS sequence"/>
</dbReference>
<gene>
    <name evidence="3" type="ORF">FKG95_09640</name>
</gene>
<proteinExistence type="predicted"/>
<dbReference type="SUPFAM" id="SSF110997">
    <property type="entry name" value="Sporulation related repeat"/>
    <property type="match status" value="1"/>
</dbReference>
<accession>A0A545TT92</accession>
<evidence type="ECO:0000313" key="4">
    <source>
        <dbReference type="Proteomes" id="UP000315252"/>
    </source>
</evidence>
<reference evidence="3 4" key="1">
    <citation type="submission" date="2019-06" db="EMBL/GenBank/DDBJ databases">
        <title>Whole genome sequence for Rhodospirillaceae sp. R148.</title>
        <authorList>
            <person name="Wang G."/>
        </authorList>
    </citation>
    <scope>NUCLEOTIDE SEQUENCE [LARGE SCALE GENOMIC DNA]</scope>
    <source>
        <strain evidence="3 4">R148</strain>
    </source>
</reference>